<feature type="non-terminal residue" evidence="1">
    <location>
        <position position="1"/>
    </location>
</feature>
<organism evidence="1 2">
    <name type="scientific">Helicobacter brantae</name>
    <dbReference type="NCBI Taxonomy" id="375927"/>
    <lineage>
        <taxon>Bacteria</taxon>
        <taxon>Pseudomonadati</taxon>
        <taxon>Campylobacterota</taxon>
        <taxon>Epsilonproteobacteria</taxon>
        <taxon>Campylobacterales</taxon>
        <taxon>Helicobacteraceae</taxon>
        <taxon>Helicobacter</taxon>
    </lineage>
</organism>
<keyword evidence="2" id="KW-1185">Reference proteome</keyword>
<comment type="caution">
    <text evidence="1">The sequence shown here is derived from an EMBL/GenBank/DDBJ whole genome shotgun (WGS) entry which is preliminary data.</text>
</comment>
<evidence type="ECO:0000313" key="2">
    <source>
        <dbReference type="Proteomes" id="UP000257045"/>
    </source>
</evidence>
<dbReference type="AlphaFoldDB" id="A0A3D8ISE6"/>
<sequence>ESKSGTITGAVTTDSGAITTIDFSNGSNVKSLNLQGADNTITTISSNGSNNTLNLDTTRNGVSVGVTNAISGANSLTIALGGATDKKVELTLNNANGDSTLKALTLANASAVEENVLNLNTRKTTIADNLSIDSGKGMTINLADNTELASGIANSGNTIINFNGTTSSKLTGDISTDGSTKTTTFNIATGGNGVINGSITLSNSGANNATIGENGTLTLQGENNQLTSV</sequence>
<proteinExistence type="predicted"/>
<gene>
    <name evidence="1" type="ORF">CQA58_08125</name>
</gene>
<dbReference type="EMBL" id="NXLV01000032">
    <property type="protein sequence ID" value="RDU68208.1"/>
    <property type="molecule type" value="Genomic_DNA"/>
</dbReference>
<evidence type="ECO:0000313" key="1">
    <source>
        <dbReference type="EMBL" id="RDU68208.1"/>
    </source>
</evidence>
<protein>
    <submittedName>
        <fullName evidence="1">Uncharacterized protein</fullName>
    </submittedName>
</protein>
<reference evidence="1 2" key="1">
    <citation type="submission" date="2018-04" db="EMBL/GenBank/DDBJ databases">
        <title>Novel Campyloabacter and Helicobacter Species and Strains.</title>
        <authorList>
            <person name="Mannion A.J."/>
            <person name="Shen Z."/>
            <person name="Fox J.G."/>
        </authorList>
    </citation>
    <scope>NUCLEOTIDE SEQUENCE [LARGE SCALE GENOMIC DNA]</scope>
    <source>
        <strain evidence="1 2">MIT 04-9366</strain>
    </source>
</reference>
<dbReference type="Proteomes" id="UP000257045">
    <property type="component" value="Unassembled WGS sequence"/>
</dbReference>
<name>A0A3D8ISE6_9HELI</name>
<dbReference type="RefSeq" id="WP_170126784.1">
    <property type="nucleotide sequence ID" value="NZ_NXLV01000032.1"/>
</dbReference>
<feature type="non-terminal residue" evidence="1">
    <location>
        <position position="229"/>
    </location>
</feature>
<accession>A0A3D8ISE6</accession>